<proteinExistence type="predicted"/>
<evidence type="ECO:0000313" key="3">
    <source>
        <dbReference type="Proteomes" id="UP001310594"/>
    </source>
</evidence>
<keyword evidence="1" id="KW-1133">Transmembrane helix</keyword>
<gene>
    <name evidence="2" type="ORF">LTR97_012038</name>
</gene>
<dbReference type="EMBL" id="JAVRQU010000023">
    <property type="protein sequence ID" value="KAK5690875.1"/>
    <property type="molecule type" value="Genomic_DNA"/>
</dbReference>
<dbReference type="AlphaFoldDB" id="A0AAN7VRL4"/>
<sequence length="668" mass="73086">MSQDLPSENTADSVDHRRSKVLSTAYTAVPSDEKDDNPKIAVVRSNWWRRIMLDTWAPELIAITFSTACLVAIAAVLFVYKDKTTPHLPYDITLNAVISILATASRSLLIFTVAAAIGQLKWCWYRHERGVTDIQSFDDASRGPWGSMMLLFSWRAQSLAALGASITVLALAFDPFVQQILTYPTKMVFVPAAYSSVMRTPSYVAFDPGDDEWLNAISSGVWSGSTQLMRPPTCASGTCTWPEPVRSVGWCSKCVDALPYAKLTHCDYADVEGNGQPTNQTMQSANGTKCIVDFGHGNKLQLLDPGKYRTEWLVDTGVSLTQPDPIIAQHSVWHLGDHAVDYNKNDPGLTVNHNVNSTPSEPFLSVTNPILTLGRVSVGLIDTNNGFSSIDHITEAEECVLSLCERTFNVSVVNATASFELLQTDYGTRIWLETTETTETYGTNNDPIRFQTNSSLTCWQPGEAAYHVVNYTNISTDLDAMCDYAGAETPYFCPSGLNWYCHPSSEGFAYTLLERLAGNITMASRGINPGGYNVDVTKWIIAQNLSTVLDSVAASLTQLGLSANTTDQVRGLAYQREVHVSVAWVWLSLPIALTLGSILLLIAAAVQSKRYKVKLWKSSVLPLLYHGFEDGRLGGNLVPEAVSGMAEVAGGEKMQIVGSSLRRRTALS</sequence>
<dbReference type="InterPro" id="IPR021514">
    <property type="entry name" value="DUF3176"/>
</dbReference>
<dbReference type="Proteomes" id="UP001310594">
    <property type="component" value="Unassembled WGS sequence"/>
</dbReference>
<comment type="caution">
    <text evidence="2">The sequence shown here is derived from an EMBL/GenBank/DDBJ whole genome shotgun (WGS) entry which is preliminary data.</text>
</comment>
<protein>
    <submittedName>
        <fullName evidence="2">Uncharacterized protein</fullName>
    </submittedName>
</protein>
<feature type="transmembrane region" description="Helical" evidence="1">
    <location>
        <begin position="583"/>
        <end position="606"/>
    </location>
</feature>
<name>A0AAN7VRL4_9PEZI</name>
<dbReference type="PANTHER" id="PTHR35394">
    <property type="entry name" value="DUF3176 DOMAIN-CONTAINING PROTEIN"/>
    <property type="match status" value="1"/>
</dbReference>
<accession>A0AAN7VRL4</accession>
<reference evidence="2" key="1">
    <citation type="submission" date="2023-08" db="EMBL/GenBank/DDBJ databases">
        <title>Black Yeasts Isolated from many extreme environments.</title>
        <authorList>
            <person name="Coleine C."/>
            <person name="Stajich J.E."/>
            <person name="Selbmann L."/>
        </authorList>
    </citation>
    <scope>NUCLEOTIDE SEQUENCE</scope>
    <source>
        <strain evidence="2">CCFEE 5810</strain>
    </source>
</reference>
<evidence type="ECO:0000256" key="1">
    <source>
        <dbReference type="SAM" id="Phobius"/>
    </source>
</evidence>
<dbReference type="PANTHER" id="PTHR35394:SF5">
    <property type="entry name" value="DUF3176 DOMAIN-CONTAINING PROTEIN"/>
    <property type="match status" value="1"/>
</dbReference>
<dbReference type="Pfam" id="PF11374">
    <property type="entry name" value="DUF3176"/>
    <property type="match status" value="1"/>
</dbReference>
<organism evidence="2 3">
    <name type="scientific">Elasticomyces elasticus</name>
    <dbReference type="NCBI Taxonomy" id="574655"/>
    <lineage>
        <taxon>Eukaryota</taxon>
        <taxon>Fungi</taxon>
        <taxon>Dikarya</taxon>
        <taxon>Ascomycota</taxon>
        <taxon>Pezizomycotina</taxon>
        <taxon>Dothideomycetes</taxon>
        <taxon>Dothideomycetidae</taxon>
        <taxon>Mycosphaerellales</taxon>
        <taxon>Teratosphaeriaceae</taxon>
        <taxon>Elasticomyces</taxon>
    </lineage>
</organism>
<evidence type="ECO:0000313" key="2">
    <source>
        <dbReference type="EMBL" id="KAK5690875.1"/>
    </source>
</evidence>
<feature type="transmembrane region" description="Helical" evidence="1">
    <location>
        <begin position="92"/>
        <end position="117"/>
    </location>
</feature>
<feature type="transmembrane region" description="Helical" evidence="1">
    <location>
        <begin position="60"/>
        <end position="80"/>
    </location>
</feature>
<keyword evidence="1" id="KW-0812">Transmembrane</keyword>
<feature type="transmembrane region" description="Helical" evidence="1">
    <location>
        <begin position="158"/>
        <end position="177"/>
    </location>
</feature>
<keyword evidence="1" id="KW-0472">Membrane</keyword>